<feature type="transmembrane region" description="Helical" evidence="6">
    <location>
        <begin position="40"/>
        <end position="60"/>
    </location>
</feature>
<dbReference type="GO" id="GO:0005886">
    <property type="term" value="C:plasma membrane"/>
    <property type="evidence" value="ECO:0007669"/>
    <property type="project" value="UniProtKB-SubCell"/>
</dbReference>
<organism evidence="7 8">
    <name type="scientific">Gaiella occulta</name>
    <dbReference type="NCBI Taxonomy" id="1002870"/>
    <lineage>
        <taxon>Bacteria</taxon>
        <taxon>Bacillati</taxon>
        <taxon>Actinomycetota</taxon>
        <taxon>Thermoleophilia</taxon>
        <taxon>Gaiellales</taxon>
        <taxon>Gaiellaceae</taxon>
        <taxon>Gaiella</taxon>
    </lineage>
</organism>
<keyword evidence="2" id="KW-1003">Cell membrane</keyword>
<evidence type="ECO:0000256" key="3">
    <source>
        <dbReference type="ARBA" id="ARBA00022692"/>
    </source>
</evidence>
<keyword evidence="4 6" id="KW-1133">Transmembrane helix</keyword>
<feature type="transmembrane region" description="Helical" evidence="6">
    <location>
        <begin position="315"/>
        <end position="335"/>
    </location>
</feature>
<evidence type="ECO:0000256" key="1">
    <source>
        <dbReference type="ARBA" id="ARBA00004651"/>
    </source>
</evidence>
<dbReference type="Proteomes" id="UP000254134">
    <property type="component" value="Unassembled WGS sequence"/>
</dbReference>
<feature type="transmembrane region" description="Helical" evidence="6">
    <location>
        <begin position="100"/>
        <end position="119"/>
    </location>
</feature>
<evidence type="ECO:0000256" key="4">
    <source>
        <dbReference type="ARBA" id="ARBA00022989"/>
    </source>
</evidence>
<dbReference type="CDD" id="cd06580">
    <property type="entry name" value="TM_PBP1_transp_TpRbsC_like"/>
    <property type="match status" value="1"/>
</dbReference>
<dbReference type="PANTHER" id="PTHR47089:SF1">
    <property type="entry name" value="GUANOSINE ABC TRANSPORTER PERMEASE PROTEIN NUPP"/>
    <property type="match status" value="1"/>
</dbReference>
<feature type="transmembrane region" description="Helical" evidence="6">
    <location>
        <begin position="289"/>
        <end position="309"/>
    </location>
</feature>
<feature type="transmembrane region" description="Helical" evidence="6">
    <location>
        <begin position="378"/>
        <end position="397"/>
    </location>
</feature>
<keyword evidence="8" id="KW-1185">Reference proteome</keyword>
<dbReference type="AlphaFoldDB" id="A0A7M2YY92"/>
<evidence type="ECO:0000256" key="6">
    <source>
        <dbReference type="SAM" id="Phobius"/>
    </source>
</evidence>
<keyword evidence="3 6" id="KW-0812">Transmembrane</keyword>
<dbReference type="Pfam" id="PF02653">
    <property type="entry name" value="BPD_transp_2"/>
    <property type="match status" value="1"/>
</dbReference>
<comment type="subcellular location">
    <subcellularLocation>
        <location evidence="1">Cell membrane</location>
        <topology evidence="1">Multi-pass membrane protein</topology>
    </subcellularLocation>
</comment>
<dbReference type="OrthoDB" id="45037at2"/>
<comment type="caution">
    <text evidence="7">The sequence shown here is derived from an EMBL/GenBank/DDBJ whole genome shotgun (WGS) entry which is preliminary data.</text>
</comment>
<gene>
    <name evidence="7" type="ORF">Gocc_0923</name>
</gene>
<evidence type="ECO:0000313" key="7">
    <source>
        <dbReference type="EMBL" id="RDI75125.1"/>
    </source>
</evidence>
<name>A0A7M2YY92_9ACTN</name>
<dbReference type="EMBL" id="QQZY01000002">
    <property type="protein sequence ID" value="RDI75125.1"/>
    <property type="molecule type" value="Genomic_DNA"/>
</dbReference>
<accession>A0A7M2YY92</accession>
<keyword evidence="5 6" id="KW-0472">Membrane</keyword>
<dbReference type="InterPro" id="IPR001851">
    <property type="entry name" value="ABC_transp_permease"/>
</dbReference>
<evidence type="ECO:0000256" key="5">
    <source>
        <dbReference type="ARBA" id="ARBA00023136"/>
    </source>
</evidence>
<feature type="transmembrane region" description="Helical" evidence="6">
    <location>
        <begin position="340"/>
        <end position="358"/>
    </location>
</feature>
<feature type="transmembrane region" description="Helical" evidence="6">
    <location>
        <begin position="155"/>
        <end position="176"/>
    </location>
</feature>
<dbReference type="GO" id="GO:0022857">
    <property type="term" value="F:transmembrane transporter activity"/>
    <property type="evidence" value="ECO:0007669"/>
    <property type="project" value="InterPro"/>
</dbReference>
<proteinExistence type="predicted"/>
<dbReference type="PANTHER" id="PTHR47089">
    <property type="entry name" value="ABC TRANSPORTER, PERMEASE PROTEIN"/>
    <property type="match status" value="1"/>
</dbReference>
<sequence length="411" mass="42871">MSEPLTPPGGEEQDTVAPDPEARATGLLGRLDAAHRVNGMLAPVLTAVLAFFIGGLVVLVTTGKNPITTYRAIFDGSGLNWLFPWVGGDDRVLAAVNLQQTLLLTTSLILVGLAVAFAFRCGLFNIGGQGQYLVGSIFSVWIGSSFASMNGPLHIALAIAVATLAGAAWAGIAGLLKALVGVNEVISTIMLNWVAVWTGVFLFGQGGPLQNDTQVSVPVSNDIVETAKLKVFWGDPLLQGLHIGFFIALAALVVYFVVLNRTTLGYGVRAVGFNPEAARYGGISVARNYFLAMAISGAFAGLAGAMDILGWQFRLATGDVLTSTIGFTGIAVALLGRNSAVGVGLGALLFGALLNGTSTRNLDPEVFKPELASNLTQIIVGLIVLFVGADLIVLWVLGRIRRGRRTVGAPA</sequence>
<feature type="transmembrane region" description="Helical" evidence="6">
    <location>
        <begin position="185"/>
        <end position="204"/>
    </location>
</feature>
<protein>
    <submittedName>
        <fullName evidence="7">ABC-type putative transport system permease component</fullName>
    </submittedName>
</protein>
<evidence type="ECO:0000313" key="8">
    <source>
        <dbReference type="Proteomes" id="UP000254134"/>
    </source>
</evidence>
<feature type="transmembrane region" description="Helical" evidence="6">
    <location>
        <begin position="237"/>
        <end position="259"/>
    </location>
</feature>
<reference evidence="7 8" key="1">
    <citation type="submission" date="2018-07" db="EMBL/GenBank/DDBJ databases">
        <title>High-quality-draft genome sequence of Gaiella occulta.</title>
        <authorList>
            <person name="Severino R."/>
            <person name="Froufe H.J.C."/>
            <person name="Rainey F.A."/>
            <person name="Barroso C."/>
            <person name="Albuquerque L."/>
            <person name="Lobo-Da-Cunha A."/>
            <person name="Da Costa M.S."/>
            <person name="Egas C."/>
        </authorList>
    </citation>
    <scope>NUCLEOTIDE SEQUENCE [LARGE SCALE GENOMIC DNA]</scope>
    <source>
        <strain evidence="7 8">F2-233</strain>
    </source>
</reference>
<dbReference type="RefSeq" id="WP_114795360.1">
    <property type="nucleotide sequence ID" value="NZ_QQZY01000002.1"/>
</dbReference>
<reference evidence="8" key="2">
    <citation type="journal article" date="2019" name="MicrobiologyOpen">
        <title>High-quality draft genome sequence of Gaiella occulta isolated from a 150 meter deep mineral water borehole and comparison with the genome sequences of other deep-branching lineages of the phylum Actinobacteria.</title>
        <authorList>
            <person name="Severino R."/>
            <person name="Froufe H.J.C."/>
            <person name="Barroso C."/>
            <person name="Albuquerque L."/>
            <person name="Lobo-da-Cunha A."/>
            <person name="da Costa M.S."/>
            <person name="Egas C."/>
        </authorList>
    </citation>
    <scope>NUCLEOTIDE SEQUENCE [LARGE SCALE GENOMIC DNA]</scope>
    <source>
        <strain evidence="8">F2-233</strain>
    </source>
</reference>
<evidence type="ECO:0000256" key="2">
    <source>
        <dbReference type="ARBA" id="ARBA00022475"/>
    </source>
</evidence>